<keyword evidence="3" id="KW-1185">Reference proteome</keyword>
<evidence type="ECO:0008006" key="4">
    <source>
        <dbReference type="Google" id="ProtNLM"/>
    </source>
</evidence>
<dbReference type="AlphaFoldDB" id="A0A3N4I4E4"/>
<name>A0A3N4I4E4_ASCIM</name>
<dbReference type="EMBL" id="ML119683">
    <property type="protein sequence ID" value="RPA80963.1"/>
    <property type="molecule type" value="Genomic_DNA"/>
</dbReference>
<keyword evidence="1" id="KW-0812">Transmembrane</keyword>
<keyword evidence="1" id="KW-0472">Membrane</keyword>
<dbReference type="Proteomes" id="UP000275078">
    <property type="component" value="Unassembled WGS sequence"/>
</dbReference>
<evidence type="ECO:0000256" key="1">
    <source>
        <dbReference type="SAM" id="Phobius"/>
    </source>
</evidence>
<accession>A0A3N4I4E4</accession>
<gene>
    <name evidence="2" type="ORF">BJ508DRAFT_326811</name>
</gene>
<proteinExistence type="predicted"/>
<protein>
    <recommendedName>
        <fullName evidence="4">F-box domain-containing protein</fullName>
    </recommendedName>
</protein>
<evidence type="ECO:0000313" key="3">
    <source>
        <dbReference type="Proteomes" id="UP000275078"/>
    </source>
</evidence>
<reference evidence="2 3" key="1">
    <citation type="journal article" date="2018" name="Nat. Ecol. Evol.">
        <title>Pezizomycetes genomes reveal the molecular basis of ectomycorrhizal truffle lifestyle.</title>
        <authorList>
            <person name="Murat C."/>
            <person name="Payen T."/>
            <person name="Noel B."/>
            <person name="Kuo A."/>
            <person name="Morin E."/>
            <person name="Chen J."/>
            <person name="Kohler A."/>
            <person name="Krizsan K."/>
            <person name="Balestrini R."/>
            <person name="Da Silva C."/>
            <person name="Montanini B."/>
            <person name="Hainaut M."/>
            <person name="Levati E."/>
            <person name="Barry K.W."/>
            <person name="Belfiori B."/>
            <person name="Cichocki N."/>
            <person name="Clum A."/>
            <person name="Dockter R.B."/>
            <person name="Fauchery L."/>
            <person name="Guy J."/>
            <person name="Iotti M."/>
            <person name="Le Tacon F."/>
            <person name="Lindquist E.A."/>
            <person name="Lipzen A."/>
            <person name="Malagnac F."/>
            <person name="Mello A."/>
            <person name="Molinier V."/>
            <person name="Miyauchi S."/>
            <person name="Poulain J."/>
            <person name="Riccioni C."/>
            <person name="Rubini A."/>
            <person name="Sitrit Y."/>
            <person name="Splivallo R."/>
            <person name="Traeger S."/>
            <person name="Wang M."/>
            <person name="Zifcakova L."/>
            <person name="Wipf D."/>
            <person name="Zambonelli A."/>
            <person name="Paolocci F."/>
            <person name="Nowrousian M."/>
            <person name="Ottonello S."/>
            <person name="Baldrian P."/>
            <person name="Spatafora J.W."/>
            <person name="Henrissat B."/>
            <person name="Nagy L.G."/>
            <person name="Aury J.M."/>
            <person name="Wincker P."/>
            <person name="Grigoriev I.V."/>
            <person name="Bonfante P."/>
            <person name="Martin F.M."/>
        </authorList>
    </citation>
    <scope>NUCLEOTIDE SEQUENCE [LARGE SCALE GENOMIC DNA]</scope>
    <source>
        <strain evidence="2 3">RN42</strain>
    </source>
</reference>
<keyword evidence="1" id="KW-1133">Transmembrane helix</keyword>
<dbReference type="OrthoDB" id="435188at2759"/>
<evidence type="ECO:0000313" key="2">
    <source>
        <dbReference type="EMBL" id="RPA80963.1"/>
    </source>
</evidence>
<sequence length="292" mass="33033">MAVVIELGLFTFPLALVFAVYLATHLLLYCFWLALAIKQRLDTAFVCLFRSLFQPHVVFLSFQERIQSVSELILNASKRPSTLQARAAKAVSTQTCGPLVHDASTQTMSFPPYFRGFTGLPLELRLEIYEKCTAFSLLQLAQTSPYLRNEILSRPSLYSFSNGYDRAKRPEAECVSKWVRCSYSNPPRFYGVYTAADGSAKAHVFTVREIHSIPDRADQMLAEDLLRREHIPGRITTCWFLCGAFGNEGCGRLLWKGRYMIHPGFPRDNCLDCEQPGSRMRPLLGNGRSDGR</sequence>
<organism evidence="2 3">
    <name type="scientific">Ascobolus immersus RN42</name>
    <dbReference type="NCBI Taxonomy" id="1160509"/>
    <lineage>
        <taxon>Eukaryota</taxon>
        <taxon>Fungi</taxon>
        <taxon>Dikarya</taxon>
        <taxon>Ascomycota</taxon>
        <taxon>Pezizomycotina</taxon>
        <taxon>Pezizomycetes</taxon>
        <taxon>Pezizales</taxon>
        <taxon>Ascobolaceae</taxon>
        <taxon>Ascobolus</taxon>
    </lineage>
</organism>
<feature type="transmembrane region" description="Helical" evidence="1">
    <location>
        <begin position="12"/>
        <end position="35"/>
    </location>
</feature>